<name>A0A6M2BMX3_9GAMM</name>
<dbReference type="InterPro" id="IPR024188">
    <property type="entry name" value="GltB"/>
</dbReference>
<accession>A0A6M2BMX3</accession>
<evidence type="ECO:0000259" key="4">
    <source>
        <dbReference type="Pfam" id="PF01645"/>
    </source>
</evidence>
<dbReference type="AlphaFoldDB" id="A0A6M2BMX3"/>
<dbReference type="PIRSF" id="PIRSF500060">
    <property type="entry name" value="UCP500060"/>
    <property type="match status" value="1"/>
</dbReference>
<proteinExistence type="inferred from homology"/>
<comment type="caution">
    <text evidence="5">The sequence shown here is derived from an EMBL/GenBank/DDBJ whole genome shotgun (WGS) entry which is preliminary data.</text>
</comment>
<feature type="transmembrane region" description="Helical" evidence="3">
    <location>
        <begin position="36"/>
        <end position="55"/>
    </location>
</feature>
<dbReference type="PIRSF" id="PIRSF006429">
    <property type="entry name" value="GOGAT_lg_2"/>
    <property type="match status" value="1"/>
</dbReference>
<dbReference type="InterPro" id="IPR027283">
    <property type="entry name" value="YerD"/>
</dbReference>
<dbReference type="InterPro" id="IPR013785">
    <property type="entry name" value="Aldolase_TIM"/>
</dbReference>
<keyword evidence="3" id="KW-0812">Transmembrane</keyword>
<dbReference type="RefSeq" id="WP_166250984.1">
    <property type="nucleotide sequence ID" value="NZ_JAAMOW010000001.1"/>
</dbReference>
<dbReference type="EMBL" id="JAAMOW010000001">
    <property type="protein sequence ID" value="NGY03515.1"/>
    <property type="molecule type" value="Genomic_DNA"/>
</dbReference>
<dbReference type="InterPro" id="IPR002932">
    <property type="entry name" value="Glu_synthdom"/>
</dbReference>
<dbReference type="Gene3D" id="3.20.20.70">
    <property type="entry name" value="Aldolase class I"/>
    <property type="match status" value="1"/>
</dbReference>
<dbReference type="GO" id="GO:0015930">
    <property type="term" value="F:glutamate synthase activity"/>
    <property type="evidence" value="ECO:0007669"/>
    <property type="project" value="InterPro"/>
</dbReference>
<protein>
    <submittedName>
        <fullName evidence="5">FMN-binding glutamate synthase family protein</fullName>
    </submittedName>
</protein>
<sequence length="548" mass="59538">MRQIPQLISPRHYAPALAVLVLIASVLAARSLSPDWWVLAAIAALLCALGVYDLLQKSHAIRRNYPIVGNIRWLVEAIRPELRQYLFESETEAAPFSRAQRSLVYQRAKGAEDARPFGTELDVYSNGYEWVNHSMRPRKIANTDFRVAIGGDRCTQPYQASLLNISAMSFGALSANAIRALNRGAQLGRFAHDSGEGSISRYHRPEEPGEPGGDLIWELGSGYFGCRDDAGRFDAEKFARQAQTPQVKMIEIKLSQGAKPGHGGMLPAPKVTAEIAEARGVPVGVDCISPSGHSAFSTPVELLEFIARLRELSGGKPTGFKFALGHPWEFFGICKAMLETGLLPDFIVVDGGEGGTGAAPLEFADHIGTPLQEALLLVHNTLVGLNLREKIRIGASGKIISAFDMARTLALGADWCNAARGFMFALGCVQSQSCHTDKCPTGVATQDKSRQRALVVPDKAQRVASFHRHTLHALAELVGAAGLSHPGDLKPHHIVRRVVHNEIRLVSTLFKFLAPGELLRNPSAHAVYEMYWPMASAHSFDPQGLASA</sequence>
<dbReference type="Pfam" id="PF01645">
    <property type="entry name" value="Glu_synthase"/>
    <property type="match status" value="1"/>
</dbReference>
<reference evidence="5 6" key="1">
    <citation type="journal article" date="2014" name="Int. J. Syst. Evol. Microbiol.">
        <title>Solimonas terrae sp. nov., isolated from soil.</title>
        <authorList>
            <person name="Kim S.J."/>
            <person name="Moon J.Y."/>
            <person name="Weon H.Y."/>
            <person name="Ahn J.H."/>
            <person name="Chen W.M."/>
            <person name="Kwon S.W."/>
        </authorList>
    </citation>
    <scope>NUCLEOTIDE SEQUENCE [LARGE SCALE GENOMIC DNA]</scope>
    <source>
        <strain evidence="5 6">KIS83-12</strain>
    </source>
</reference>
<evidence type="ECO:0000313" key="5">
    <source>
        <dbReference type="EMBL" id="NGY03515.1"/>
    </source>
</evidence>
<dbReference type="Proteomes" id="UP000472676">
    <property type="component" value="Unassembled WGS sequence"/>
</dbReference>
<dbReference type="PANTHER" id="PTHR43819:SF1">
    <property type="entry name" value="ARCHAEAL-TYPE GLUTAMATE SYNTHASE [NADPH]"/>
    <property type="match status" value="1"/>
</dbReference>
<evidence type="ECO:0000313" key="6">
    <source>
        <dbReference type="Proteomes" id="UP000472676"/>
    </source>
</evidence>
<evidence type="ECO:0000256" key="1">
    <source>
        <dbReference type="ARBA" id="ARBA00009716"/>
    </source>
</evidence>
<keyword evidence="6" id="KW-1185">Reference proteome</keyword>
<dbReference type="GO" id="GO:0006537">
    <property type="term" value="P:glutamate biosynthetic process"/>
    <property type="evidence" value="ECO:0007669"/>
    <property type="project" value="InterPro"/>
</dbReference>
<gene>
    <name evidence="5" type="ORF">G7Y85_01930</name>
</gene>
<keyword evidence="3" id="KW-1133">Transmembrane helix</keyword>
<dbReference type="CDD" id="cd02808">
    <property type="entry name" value="GltS_FMN"/>
    <property type="match status" value="1"/>
</dbReference>
<feature type="transmembrane region" description="Helical" evidence="3">
    <location>
        <begin position="12"/>
        <end position="30"/>
    </location>
</feature>
<feature type="domain" description="Glutamate synthase" evidence="4">
    <location>
        <begin position="161"/>
        <end position="483"/>
    </location>
</feature>
<evidence type="ECO:0000256" key="3">
    <source>
        <dbReference type="SAM" id="Phobius"/>
    </source>
</evidence>
<organism evidence="5 6">
    <name type="scientific">Solimonas terrae</name>
    <dbReference type="NCBI Taxonomy" id="1396819"/>
    <lineage>
        <taxon>Bacteria</taxon>
        <taxon>Pseudomonadati</taxon>
        <taxon>Pseudomonadota</taxon>
        <taxon>Gammaproteobacteria</taxon>
        <taxon>Nevskiales</taxon>
        <taxon>Nevskiaceae</taxon>
        <taxon>Solimonas</taxon>
    </lineage>
</organism>
<keyword evidence="3" id="KW-0472">Membrane</keyword>
<dbReference type="SUPFAM" id="SSF51395">
    <property type="entry name" value="FMN-linked oxidoreductases"/>
    <property type="match status" value="1"/>
</dbReference>
<comment type="similarity">
    <text evidence="1 2">Belongs to the glutamate synthase family.</text>
</comment>
<evidence type="ECO:0000256" key="2">
    <source>
        <dbReference type="PIRNR" id="PIRNR006429"/>
    </source>
</evidence>
<dbReference type="PANTHER" id="PTHR43819">
    <property type="entry name" value="ARCHAEAL-TYPE GLUTAMATE SYNTHASE [NADPH]"/>
    <property type="match status" value="1"/>
</dbReference>